<dbReference type="InterPro" id="IPR049948">
    <property type="entry name" value="Cu_Am_ox_TPQ-bd"/>
</dbReference>
<evidence type="ECO:0000256" key="3">
    <source>
        <dbReference type="RuleBase" id="RU000672"/>
    </source>
</evidence>
<evidence type="ECO:0000259" key="4">
    <source>
        <dbReference type="PROSITE" id="PS50060"/>
    </source>
</evidence>
<comment type="caution">
    <text evidence="5">The sequence shown here is derived from an EMBL/GenBank/DDBJ whole genome shotgun (WGS) entry which is preliminary data.</text>
</comment>
<dbReference type="InterPro" id="IPR015798">
    <property type="entry name" value="Cu_amine_oxidase_C"/>
</dbReference>
<dbReference type="GO" id="GO:0005507">
    <property type="term" value="F:copper ion binding"/>
    <property type="evidence" value="ECO:0007669"/>
    <property type="project" value="InterPro"/>
</dbReference>
<dbReference type="PROSITE" id="PS50060">
    <property type="entry name" value="MAM_2"/>
    <property type="match status" value="1"/>
</dbReference>
<dbReference type="SUPFAM" id="SSF49998">
    <property type="entry name" value="Amine oxidase catalytic domain"/>
    <property type="match status" value="1"/>
</dbReference>
<dbReference type="InterPro" id="IPR036460">
    <property type="entry name" value="Cu_amine_oxidase_C_sf"/>
</dbReference>
<evidence type="ECO:0000313" key="5">
    <source>
        <dbReference type="EMBL" id="PHJ24425.1"/>
    </source>
</evidence>
<comment type="similarity">
    <text evidence="3">Belongs to the copper/topaquinone oxidase family.</text>
</comment>
<keyword evidence="3" id="KW-0186">Copper</keyword>
<comment type="PTM">
    <text evidence="2 3">Topaquinone (TPQ) is generated by copper-dependent autoxidation of a specific tyrosyl residue.</text>
</comment>
<dbReference type="InterPro" id="IPR000269">
    <property type="entry name" value="Cu_amine_oxidase"/>
</dbReference>
<protein>
    <recommendedName>
        <fullName evidence="3">Amine oxidase</fullName>
        <ecNumber evidence="3">1.4.3.-</ecNumber>
    </recommendedName>
</protein>
<dbReference type="GO" id="GO:0005886">
    <property type="term" value="C:plasma membrane"/>
    <property type="evidence" value="ECO:0007669"/>
    <property type="project" value="TreeGrafter"/>
</dbReference>
<dbReference type="Pfam" id="PF00629">
    <property type="entry name" value="MAM"/>
    <property type="match status" value="1"/>
</dbReference>
<sequence>MGASRLLYSRGCRDGQLGRRLAVGFAFLVALCAVVSVTAASEIAAGGPAGRRLAPVECTMLVYTESDKEPTVMEDHHSCPNGGGPRAFMLDSATTTRSTPKLLEVAPLRSHKFSCRPGKTCSIVVTGYGLQEKDHLIVLPEDATCPPDNLVGVQQQISKRQIRTSSKTTYDYSVRPQSEQTIMTVFELGPVTEGKYTVCYATSRSTRDEPLTAKDYHYKAGDIEVGSGLLNCDFEEDICDMMVYRDHEDMDLYWQRHSGSTETPGTGPSFDHTYGTQQEGSYIYMDSPGYVAGATATLLGPPTIYPQGLFCVRLWYHMWGDDVNSLRMYMHELKDDKDVTGNWGKPSLLRVGDHGDEWLEGGFEFHSDGKTAQQLVIEALAGFSEKGDIALDDLRISQGRCPEEIKRDSYNADYICGEVRLVSGDWSMEKAWFVEGAVSCSGRGYSYDNLKGSWVPCCVPRYGQYTLVLHDGYGDGWSGSKLEFRFFEQVQEFGSDFQGIEEGVEKKYTLTIGLLQILRVEGTQDRIGLEIQVAQPNSYVWCGAALAGSPAPTVEVLKKYGIRSQEQTKKPGDKLRMEIANKPNDRRILQPSTDYNIYCYAEPATYAVDSDSTAQMMDDTQVAASRVMVTTDNKPPEMAVEGVDAEYTEIDVKVRTDEVATVWCLAQDLEEVVEEAAPPPSLIKKAANKIQIVKGAVNTPQVLKLKNLMPDTTYRVFCYAEDRALPKPNFTGPEEVRSKAFDVATPSKVPEIKIETYKAFVRGFKLSVKTDTPAKVWCGAAIAGSAYPKKEDVKRVGATAEVTNIAEPAELEIRGVPPNTRYSIYCVAASRSGGSEMTDQQMWDNALEVTSFGKFCDMPVEPQVLSEGPATPFDPLTPPEEFMVRDFMNTQKQLKLEGVYRINLFLDKDAILDHFEKGAEFPKRYARVRAGTCDNGKGAYRQFKVGPLDTEDAKNLKLEEIGTPIETDCGGYNPQGVFGRRLLDAEQENQLDAFLHDVFGYHFGVRECHYGEVDNCLTFGPIIYKQDNKDLEEVWIGVKAPPKVEGGHFQYLPFYIIAAAPKTEDEQVDVVNPESREKIAYLLNHVKGYWLNGVHFDSLDQLVEAVNTESVPQVTPSRLREAIEDVALKQEEQRASVRRLAPYNIGPNPKGRGGLEYRVGPEHIEPQGKRYTIKHNPDSTSYTIDYAGWTMTVTNDRDTSLKIWNLRFNNQRYAFEFGVNEALAHYSVAERHWYFMDSWYGGLGAAARRVHPGIECAKTGTVLFWDKSLCVFEEDKARPLRSHWKAGVLRDAAPHYVLVLRQIITVSNYDYITDYVFHQSGYLEASMSFTGELYAGVEVPWYSARQANHGTQVTGSMRMGALHAHLASWKVDFDLDDYKSNSVMWHEVVKDTARPGALKIDTWFAETEEQGYYRFNDTRPLHYQVVNEEHNVYGNVGGFTIVPLQIVAIPNPDFELYTGPAAWAKYRIVTTLRKEDEFHGSLPRDNKYALRPAVSLDRYMRDNDNIRKKDIVTWIASSVWHIPVIEDMPQTLSFGNTLGFLLKPHNFYTEDMSMDLHNTLGGAVQDPGTCAIIRQETEKYLQE</sequence>
<dbReference type="SUPFAM" id="SSF49899">
    <property type="entry name" value="Concanavalin A-like lectins/glucanases"/>
    <property type="match status" value="1"/>
</dbReference>
<dbReference type="EC" id="1.4.3.-" evidence="3"/>
<keyword evidence="6" id="KW-1185">Reference proteome</keyword>
<feature type="active site" description="Schiff-base intermediate with substrate; via topaquinone" evidence="1">
    <location>
        <position position="1309"/>
    </location>
</feature>
<evidence type="ECO:0000313" key="6">
    <source>
        <dbReference type="Proteomes" id="UP000221165"/>
    </source>
</evidence>
<organism evidence="5 6">
    <name type="scientific">Cystoisospora suis</name>
    <dbReference type="NCBI Taxonomy" id="483139"/>
    <lineage>
        <taxon>Eukaryota</taxon>
        <taxon>Sar</taxon>
        <taxon>Alveolata</taxon>
        <taxon>Apicomplexa</taxon>
        <taxon>Conoidasida</taxon>
        <taxon>Coccidia</taxon>
        <taxon>Eucoccidiorida</taxon>
        <taxon>Eimeriorina</taxon>
        <taxon>Sarcocystidae</taxon>
        <taxon>Cystoisospora</taxon>
    </lineage>
</organism>
<feature type="modified residue" description="2',4',5'-topaquinone" evidence="2">
    <location>
        <position position="1309"/>
    </location>
</feature>
<dbReference type="GO" id="GO:0048038">
    <property type="term" value="F:quinone binding"/>
    <property type="evidence" value="ECO:0007669"/>
    <property type="project" value="InterPro"/>
</dbReference>
<dbReference type="Gene3D" id="3.10.450.40">
    <property type="match status" value="1"/>
</dbReference>
<dbReference type="InterPro" id="IPR013320">
    <property type="entry name" value="ConA-like_dom_sf"/>
</dbReference>
<dbReference type="OrthoDB" id="5379943at2759"/>
<keyword evidence="3" id="KW-0560">Oxidoreductase</keyword>
<feature type="active site" description="Proton acceptor" evidence="1">
    <location>
        <position position="1237"/>
    </location>
</feature>
<dbReference type="CDD" id="cd06263">
    <property type="entry name" value="MAM"/>
    <property type="match status" value="1"/>
</dbReference>
<dbReference type="GeneID" id="94425140"/>
<dbReference type="SMART" id="SM00137">
    <property type="entry name" value="MAM"/>
    <property type="match status" value="1"/>
</dbReference>
<feature type="domain" description="MAM" evidence="4">
    <location>
        <begin position="230"/>
        <end position="403"/>
    </location>
</feature>
<gene>
    <name evidence="5" type="ORF">CSUI_001724</name>
</gene>
<dbReference type="PANTHER" id="PTHR10638">
    <property type="entry name" value="COPPER AMINE OXIDASE"/>
    <property type="match status" value="1"/>
</dbReference>
<dbReference type="GO" id="GO:0008131">
    <property type="term" value="F:primary methylamine oxidase activity"/>
    <property type="evidence" value="ECO:0007669"/>
    <property type="project" value="InterPro"/>
</dbReference>
<dbReference type="VEuPathDB" id="ToxoDB:CSUI_001724"/>
<dbReference type="InterPro" id="IPR000998">
    <property type="entry name" value="MAM_dom"/>
</dbReference>
<comment type="cofactor">
    <cofactor evidence="3">
        <name>Cu cation</name>
        <dbReference type="ChEBI" id="CHEBI:23378"/>
    </cofactor>
    <text evidence="3">Contains 1 topaquinone per subunit.</text>
</comment>
<dbReference type="Pfam" id="PF01179">
    <property type="entry name" value="Cu_amine_oxid"/>
    <property type="match status" value="1"/>
</dbReference>
<proteinExistence type="inferred from homology"/>
<reference evidence="5 6" key="1">
    <citation type="journal article" date="2017" name="Int. J. Parasitol.">
        <title>The genome of the protozoan parasite Cystoisospora suis and a reverse vaccinology approach to identify vaccine candidates.</title>
        <authorList>
            <person name="Palmieri N."/>
            <person name="Shrestha A."/>
            <person name="Ruttkowski B."/>
            <person name="Beck T."/>
            <person name="Vogl C."/>
            <person name="Tomley F."/>
            <person name="Blake D.P."/>
            <person name="Joachim A."/>
        </authorList>
    </citation>
    <scope>NUCLEOTIDE SEQUENCE [LARGE SCALE GENOMIC DNA]</scope>
    <source>
        <strain evidence="5 6">Wien I</strain>
    </source>
</reference>
<accession>A0A2C6LBC7</accession>
<dbReference type="PANTHER" id="PTHR10638:SF20">
    <property type="entry name" value="AMINE OXIDASE"/>
    <property type="match status" value="1"/>
</dbReference>
<dbReference type="Gene3D" id="2.60.120.200">
    <property type="match status" value="1"/>
</dbReference>
<keyword evidence="1 3" id="KW-0801">TPQ</keyword>
<name>A0A2C6LBC7_9APIC</name>
<dbReference type="PROSITE" id="PS01164">
    <property type="entry name" value="COPPER_AMINE_OXID_1"/>
    <property type="match status" value="1"/>
</dbReference>
<dbReference type="EMBL" id="MIGC01000684">
    <property type="protein sequence ID" value="PHJ24425.1"/>
    <property type="molecule type" value="Genomic_DNA"/>
</dbReference>
<evidence type="ECO:0000256" key="1">
    <source>
        <dbReference type="PIRSR" id="PIRSR600269-50"/>
    </source>
</evidence>
<dbReference type="RefSeq" id="XP_067926098.1">
    <property type="nucleotide sequence ID" value="XM_068061929.1"/>
</dbReference>
<evidence type="ECO:0000256" key="2">
    <source>
        <dbReference type="PIRSR" id="PIRSR600269-51"/>
    </source>
</evidence>
<dbReference type="GO" id="GO:0009308">
    <property type="term" value="P:amine metabolic process"/>
    <property type="evidence" value="ECO:0007669"/>
    <property type="project" value="UniProtKB-UniRule"/>
</dbReference>
<dbReference type="Gene3D" id="2.70.98.20">
    <property type="entry name" value="Copper amine oxidase, catalytic domain"/>
    <property type="match status" value="1"/>
</dbReference>
<keyword evidence="3" id="KW-0479">Metal-binding</keyword>
<dbReference type="Proteomes" id="UP000221165">
    <property type="component" value="Unassembled WGS sequence"/>
</dbReference>